<dbReference type="InterPro" id="IPR000326">
    <property type="entry name" value="PAP2/HPO"/>
</dbReference>
<dbReference type="SUPFAM" id="SSF48317">
    <property type="entry name" value="Acid phosphatase/Vanadium-dependent haloperoxidase"/>
    <property type="match status" value="1"/>
</dbReference>
<organism evidence="3 4">
    <name type="scientific">Falsarthrobacter nasiphocae</name>
    <dbReference type="NCBI Taxonomy" id="189863"/>
    <lineage>
        <taxon>Bacteria</taxon>
        <taxon>Bacillati</taxon>
        <taxon>Actinomycetota</taxon>
        <taxon>Actinomycetes</taxon>
        <taxon>Micrococcales</taxon>
        <taxon>Micrococcaceae</taxon>
        <taxon>Falsarthrobacter</taxon>
    </lineage>
</organism>
<sequence length="242" mass="25805">MPPTSKRPDAPSPLAVRGEHAAWARPRNLAFLGVFFLVAAPILGAVVHSSAIVDGDGRVLEELIEHRTDRLTVWMMFITNAFSPLGAIVVSLGVGGLLWWRTRSWVRGLYVPVSVGVAALVTYLLKLVFERSRPPLVDHLVNEVDFSFPSGHTTGAASLACAACLVLTATYARTWSKALAWAVGAVLIATVAVSRLYLGVHWFTDTLGGALVGIGTALVLFALMRGPLVPVLGRIDSGGARM</sequence>
<keyword evidence="1" id="KW-0812">Transmembrane</keyword>
<proteinExistence type="predicted"/>
<feature type="transmembrane region" description="Helical" evidence="1">
    <location>
        <begin position="29"/>
        <end position="53"/>
    </location>
</feature>
<feature type="transmembrane region" description="Helical" evidence="1">
    <location>
        <begin position="109"/>
        <end position="129"/>
    </location>
</feature>
<gene>
    <name evidence="3" type="ORF">J2S35_000152</name>
</gene>
<dbReference type="CDD" id="cd03392">
    <property type="entry name" value="PAP2_like_2"/>
    <property type="match status" value="1"/>
</dbReference>
<feature type="transmembrane region" description="Helical" evidence="1">
    <location>
        <begin position="73"/>
        <end position="100"/>
    </location>
</feature>
<dbReference type="AlphaFoldDB" id="A0AAE3YEF7"/>
<keyword evidence="1" id="KW-0472">Membrane</keyword>
<feature type="domain" description="Phosphatidic acid phosphatase type 2/haloperoxidase" evidence="2">
    <location>
        <begin position="106"/>
        <end position="221"/>
    </location>
</feature>
<dbReference type="EC" id="3.6.1.27" evidence="3"/>
<dbReference type="Gene3D" id="1.20.144.10">
    <property type="entry name" value="Phosphatidic acid phosphatase type 2/haloperoxidase"/>
    <property type="match status" value="2"/>
</dbReference>
<evidence type="ECO:0000256" key="1">
    <source>
        <dbReference type="SAM" id="Phobius"/>
    </source>
</evidence>
<comment type="caution">
    <text evidence="3">The sequence shown here is derived from an EMBL/GenBank/DDBJ whole genome shotgun (WGS) entry which is preliminary data.</text>
</comment>
<dbReference type="SMART" id="SM00014">
    <property type="entry name" value="acidPPc"/>
    <property type="match status" value="1"/>
</dbReference>
<keyword evidence="1" id="KW-1133">Transmembrane helix</keyword>
<keyword evidence="4" id="KW-1185">Reference proteome</keyword>
<dbReference type="GO" id="GO:0050380">
    <property type="term" value="F:undecaprenyl-diphosphatase activity"/>
    <property type="evidence" value="ECO:0007669"/>
    <property type="project" value="UniProtKB-EC"/>
</dbReference>
<dbReference type="InterPro" id="IPR036938">
    <property type="entry name" value="PAP2/HPO_sf"/>
</dbReference>
<keyword evidence="3" id="KW-0378">Hydrolase</keyword>
<evidence type="ECO:0000313" key="3">
    <source>
        <dbReference type="EMBL" id="MDR6891212.1"/>
    </source>
</evidence>
<dbReference type="EMBL" id="JAVDUI010000001">
    <property type="protein sequence ID" value="MDR6891212.1"/>
    <property type="molecule type" value="Genomic_DNA"/>
</dbReference>
<dbReference type="PANTHER" id="PTHR14969:SF13">
    <property type="entry name" value="AT30094P"/>
    <property type="match status" value="1"/>
</dbReference>
<feature type="transmembrane region" description="Helical" evidence="1">
    <location>
        <begin position="149"/>
        <end position="171"/>
    </location>
</feature>
<reference evidence="3" key="1">
    <citation type="submission" date="2023-07" db="EMBL/GenBank/DDBJ databases">
        <title>Sequencing the genomes of 1000 actinobacteria strains.</title>
        <authorList>
            <person name="Klenk H.-P."/>
        </authorList>
    </citation>
    <scope>NUCLEOTIDE SEQUENCE</scope>
    <source>
        <strain evidence="3">DSM 13988</strain>
    </source>
</reference>
<feature type="transmembrane region" description="Helical" evidence="1">
    <location>
        <begin position="178"/>
        <end position="198"/>
    </location>
</feature>
<dbReference type="Pfam" id="PF01569">
    <property type="entry name" value="PAP2"/>
    <property type="match status" value="1"/>
</dbReference>
<evidence type="ECO:0000259" key="2">
    <source>
        <dbReference type="SMART" id="SM00014"/>
    </source>
</evidence>
<feature type="transmembrane region" description="Helical" evidence="1">
    <location>
        <begin position="210"/>
        <end position="232"/>
    </location>
</feature>
<dbReference type="PANTHER" id="PTHR14969">
    <property type="entry name" value="SPHINGOSINE-1-PHOSPHATE PHOSPHOHYDROLASE"/>
    <property type="match status" value="1"/>
</dbReference>
<protein>
    <submittedName>
        <fullName evidence="3">Undecaprenyl-diphosphatase</fullName>
        <ecNumber evidence="3">3.6.1.27</ecNumber>
    </submittedName>
</protein>
<evidence type="ECO:0000313" key="4">
    <source>
        <dbReference type="Proteomes" id="UP001247307"/>
    </source>
</evidence>
<dbReference type="RefSeq" id="WP_309848731.1">
    <property type="nucleotide sequence ID" value="NZ_BAAAIU010000004.1"/>
</dbReference>
<accession>A0AAE3YEF7</accession>
<name>A0AAE3YEF7_9MICC</name>
<dbReference type="Proteomes" id="UP001247307">
    <property type="component" value="Unassembled WGS sequence"/>
</dbReference>